<evidence type="ECO:0000313" key="2">
    <source>
        <dbReference type="EMBL" id="RFU65013.1"/>
    </source>
</evidence>
<dbReference type="OrthoDB" id="102473at2"/>
<dbReference type="GO" id="GO:0017168">
    <property type="term" value="F:5-oxoprolinase (ATP-hydrolyzing) activity"/>
    <property type="evidence" value="ECO:0007669"/>
    <property type="project" value="TreeGrafter"/>
</dbReference>
<keyword evidence="3" id="KW-1185">Reference proteome</keyword>
<dbReference type="InterPro" id="IPR045079">
    <property type="entry name" value="Oxoprolinase-like"/>
</dbReference>
<evidence type="ECO:0000259" key="1">
    <source>
        <dbReference type="Pfam" id="PF02538"/>
    </source>
</evidence>
<dbReference type="AlphaFoldDB" id="A0A372LFA4"/>
<dbReference type="Proteomes" id="UP000262939">
    <property type="component" value="Unassembled WGS sequence"/>
</dbReference>
<dbReference type="PANTHER" id="PTHR11365">
    <property type="entry name" value="5-OXOPROLINASE RELATED"/>
    <property type="match status" value="1"/>
</dbReference>
<dbReference type="PANTHER" id="PTHR11365:SF23">
    <property type="entry name" value="HYPOTHETICAL 5-OXOPROLINASE (EUROFUNG)-RELATED"/>
    <property type="match status" value="1"/>
</dbReference>
<dbReference type="RefSeq" id="WP_117321189.1">
    <property type="nucleotide sequence ID" value="NZ_QVTD01000003.1"/>
</dbReference>
<dbReference type="GO" id="GO:0005829">
    <property type="term" value="C:cytosol"/>
    <property type="evidence" value="ECO:0007669"/>
    <property type="project" value="TreeGrafter"/>
</dbReference>
<protein>
    <submittedName>
        <fullName evidence="2">Hydantoinase B/oxoprolinase family protein</fullName>
    </submittedName>
</protein>
<dbReference type="Pfam" id="PF02538">
    <property type="entry name" value="Hydantoinase_B"/>
    <property type="match status" value="1"/>
</dbReference>
<dbReference type="GO" id="GO:0006749">
    <property type="term" value="P:glutathione metabolic process"/>
    <property type="evidence" value="ECO:0007669"/>
    <property type="project" value="TreeGrafter"/>
</dbReference>
<comment type="caution">
    <text evidence="2">The sequence shown here is derived from an EMBL/GenBank/DDBJ whole genome shotgun (WGS) entry which is preliminary data.</text>
</comment>
<name>A0A372LFA4_9BACI</name>
<organism evidence="2 3">
    <name type="scientific">Peribacillus glennii</name>
    <dbReference type="NCBI Taxonomy" id="2303991"/>
    <lineage>
        <taxon>Bacteria</taxon>
        <taxon>Bacillati</taxon>
        <taxon>Bacillota</taxon>
        <taxon>Bacilli</taxon>
        <taxon>Bacillales</taxon>
        <taxon>Bacillaceae</taxon>
        <taxon>Peribacillus</taxon>
    </lineage>
</organism>
<dbReference type="InterPro" id="IPR003692">
    <property type="entry name" value="Hydantoinase_B"/>
</dbReference>
<evidence type="ECO:0000313" key="3">
    <source>
        <dbReference type="Proteomes" id="UP000262939"/>
    </source>
</evidence>
<sequence length="723" mass="79150">MAKTNTEQTSGNLIKAEIIRQQLYNIAQEMGIVMIRTSGDPVISEAVDFSTFIADKNGEIISFSGYMTMHAGPARQSVRHIMATYPEDEILPGDAFICNDPHTTGACHPPDVGIVKPIFYKGELVAWCWAEGHLLDVGGMSPGGFAIAANDAYSEALRFPGIKIVSEGKIIQDVFHLMEANFRLPKHDINNIRCFIAACNTCEKRTIDMIDKYGLEEFNKYVELNKDLTEKAYRQRIAELPKKTYEATEWIEHNGHENNLWPIHCKLTVHEDSLTLDFTGSAPQTDGFVNTTEGTAIGCAVTPIMLVLTPDIPFNEGIFRATNIILPEGTVVNAKMPAPVSSAHMEAGMRITKVVTDLLSRAMMESEDEWIQSHAMAAFHDSWVVGVFSGKDDEGRPTVFLDMNGGGAGGGAQTICDGIDAGAAFTQLSNGLPDIEINELSNPILYLWRQLNINSGGPGKYRGGQGIEFGWIPWGTDGGTELVSTACWQVPSRGAMGGYPGGTSGYWSIKNSNARKLMQEGKLPDFSQLDGEKELLPSKHVLQLAADDVFVQFEGGGGGLGDPLKRDPQAVLRDLYDGYITQEMAEKAYGVIIAENGKVDEQRTKTRRELIRKERVDRAIPPIKKSNVKKQLQFLRTSGEALHVKTDSNGQLFTCCSDCGTVLSDRNEPWEQGAVRINTEVSGALGDYGMFVKGRDHAPYVYLNELACPECGSMLGISTSVND</sequence>
<reference evidence="2 3" key="1">
    <citation type="submission" date="2018-08" db="EMBL/GenBank/DDBJ databases">
        <title>Bacillus chawlae sp. nov., Bacillus glennii sp. nov., and Bacillus saganii sp. nov. Isolated from the Vehicle Assembly Building at Kennedy Space Center where the Viking Spacecraft were Assembled.</title>
        <authorList>
            <person name="Seuylemezian A."/>
            <person name="Vaishampayan P."/>
        </authorList>
    </citation>
    <scope>NUCLEOTIDE SEQUENCE [LARGE SCALE GENOMIC DNA]</scope>
    <source>
        <strain evidence="2 3">V44-8</strain>
    </source>
</reference>
<gene>
    <name evidence="2" type="ORF">D0466_03620</name>
</gene>
<feature type="domain" description="Hydantoinase B/oxoprolinase" evidence="1">
    <location>
        <begin position="14"/>
        <end position="563"/>
    </location>
</feature>
<accession>A0A372LFA4</accession>
<proteinExistence type="predicted"/>
<dbReference type="EMBL" id="QVTD01000003">
    <property type="protein sequence ID" value="RFU65013.1"/>
    <property type="molecule type" value="Genomic_DNA"/>
</dbReference>